<dbReference type="STRING" id="1122198.SAMN02745729_102175"/>
<dbReference type="Pfam" id="PF13328">
    <property type="entry name" value="HD_4"/>
    <property type="match status" value="1"/>
</dbReference>
<dbReference type="EMBL" id="FNRJ01000002">
    <property type="protein sequence ID" value="SEA27442.1"/>
    <property type="molecule type" value="Genomic_DNA"/>
</dbReference>
<dbReference type="PANTHER" id="PTHR46246">
    <property type="entry name" value="GUANOSINE-3',5'-BIS(DIPHOSPHATE) 3'-PYROPHOSPHOHYDROLASE MESH1"/>
    <property type="match status" value="1"/>
</dbReference>
<dbReference type="PANTHER" id="PTHR46246:SF1">
    <property type="entry name" value="GUANOSINE-3',5'-BIS(DIPHOSPHATE) 3'-PYROPHOSPHOHYDROLASE MESH1"/>
    <property type="match status" value="1"/>
</dbReference>
<reference evidence="2" key="1">
    <citation type="submission" date="2016-10" db="EMBL/GenBank/DDBJ databases">
        <authorList>
            <person name="Varghese N."/>
            <person name="Submissions S."/>
        </authorList>
    </citation>
    <scope>NUCLEOTIDE SEQUENCE [LARGE SCALE GENOMIC DNA]</scope>
    <source>
        <strain evidence="2">DSM 11526</strain>
    </source>
</reference>
<dbReference type="RefSeq" id="WP_091823395.1">
    <property type="nucleotide sequence ID" value="NZ_FNRJ01000002.1"/>
</dbReference>
<accession>A0A1H3ZVW7</accession>
<evidence type="ECO:0000313" key="2">
    <source>
        <dbReference type="Proteomes" id="UP000242469"/>
    </source>
</evidence>
<organism evidence="1 2">
    <name type="scientific">Marinobacterium iners DSM 11526</name>
    <dbReference type="NCBI Taxonomy" id="1122198"/>
    <lineage>
        <taxon>Bacteria</taxon>
        <taxon>Pseudomonadati</taxon>
        <taxon>Pseudomonadota</taxon>
        <taxon>Gammaproteobacteria</taxon>
        <taxon>Oceanospirillales</taxon>
        <taxon>Oceanospirillaceae</taxon>
        <taxon>Marinobacterium</taxon>
    </lineage>
</organism>
<evidence type="ECO:0000313" key="1">
    <source>
        <dbReference type="EMBL" id="SEA27442.1"/>
    </source>
</evidence>
<proteinExistence type="predicted"/>
<sequence>MSNREDDQAFESLSDLLGVEDDLDAVRPDLFETVAVDAVDSSQARPSVGFDVEAFDRSRALVLLGKSTGGICLQQVREFAMEAHAGQWLRHTSEPYWKHLSEVAGLVATCNNSGSRMVALAWLHDVVEGTTVTLREVERTFGASIADGVRCLTGSANSSISSEERSRRDRQRLAAGDADVHSVKLAEIACRLSSLCRLNSEVELAGYLEEKRLEVGVLTQGDDGLKRLVRTLWSEAKRMAGSSKV</sequence>
<dbReference type="InterPro" id="IPR052194">
    <property type="entry name" value="MESH1"/>
</dbReference>
<protein>
    <submittedName>
        <fullName evidence="1">HD domain-containing protein</fullName>
    </submittedName>
</protein>
<gene>
    <name evidence="1" type="ORF">SAMN02745729_102175</name>
</gene>
<dbReference type="Gene3D" id="1.10.3210.10">
    <property type="entry name" value="Hypothetical protein af1432"/>
    <property type="match status" value="1"/>
</dbReference>
<keyword evidence="2" id="KW-1185">Reference proteome</keyword>
<name>A0A1H3ZVW7_9GAMM</name>
<dbReference type="Proteomes" id="UP000242469">
    <property type="component" value="Unassembled WGS sequence"/>
</dbReference>
<dbReference type="AlphaFoldDB" id="A0A1H3ZVW7"/>
<dbReference type="GO" id="GO:0008893">
    <property type="term" value="F:guanosine-3',5'-bis(diphosphate) 3'-diphosphatase activity"/>
    <property type="evidence" value="ECO:0007669"/>
    <property type="project" value="TreeGrafter"/>
</dbReference>
<dbReference type="OrthoDB" id="9802385at2"/>
<dbReference type="SUPFAM" id="SSF109604">
    <property type="entry name" value="HD-domain/PDEase-like"/>
    <property type="match status" value="1"/>
</dbReference>